<evidence type="ECO:0000313" key="2">
    <source>
        <dbReference type="EMBL" id="MDX6188958.1"/>
    </source>
</evidence>
<evidence type="ECO:0000313" key="3">
    <source>
        <dbReference type="Proteomes" id="UP001273350"/>
    </source>
</evidence>
<accession>A0ABU4RAF0</accession>
<feature type="signal peptide" evidence="1">
    <location>
        <begin position="1"/>
        <end position="24"/>
    </location>
</feature>
<feature type="chain" id="PRO_5046472285" description="Outer membrane protein beta-barrel domain-containing protein" evidence="1">
    <location>
        <begin position="25"/>
        <end position="197"/>
    </location>
</feature>
<reference evidence="2 3" key="1">
    <citation type="submission" date="2023-11" db="EMBL/GenBank/DDBJ databases">
        <title>Unpublished Manusciprt.</title>
        <authorList>
            <person name="Saticioglu I.B."/>
            <person name="Ay H."/>
            <person name="Ajmi N."/>
            <person name="Altun S."/>
            <person name="Duman M."/>
        </authorList>
    </citation>
    <scope>NUCLEOTIDE SEQUENCE [LARGE SCALE GENOMIC DNA]</scope>
    <source>
        <strain evidence="2 3">Fl-318</strain>
    </source>
</reference>
<dbReference type="RefSeq" id="WP_230004575.1">
    <property type="nucleotide sequence ID" value="NZ_CP087134.1"/>
</dbReference>
<gene>
    <name evidence="2" type="ORF">SGQ83_06340</name>
</gene>
<evidence type="ECO:0008006" key="4">
    <source>
        <dbReference type="Google" id="ProtNLM"/>
    </source>
</evidence>
<keyword evidence="3" id="KW-1185">Reference proteome</keyword>
<proteinExistence type="predicted"/>
<dbReference type="EMBL" id="JAWXVI010000003">
    <property type="protein sequence ID" value="MDX6188958.1"/>
    <property type="molecule type" value="Genomic_DNA"/>
</dbReference>
<protein>
    <recommendedName>
        <fullName evidence="4">Outer membrane protein beta-barrel domain-containing protein</fullName>
    </recommendedName>
</protein>
<keyword evidence="1" id="KW-0732">Signal</keyword>
<comment type="caution">
    <text evidence="2">The sequence shown here is derived from an EMBL/GenBank/DDBJ whole genome shotgun (WGS) entry which is preliminary data.</text>
</comment>
<name>A0ABU4RAF0_9FLAO</name>
<sequence length="197" mass="21582">MTKNFRALFYISTLLLLSFNQTKAQKTGNFIKASIGFASSSSLYIENYGQQDEVDVMGSGFYTEGEYVFGITSWFSVRPYAGIILTSPDKNPELQNQPQYKVNTRAFLVGGKIRLCAPIPWVAPFIETGIGASIGSFETFTPSHNFNKSDVLMHIPINLGLAVGPKNNIEIAVSFYVHPAAKQSTGVFAAGFSFPID</sequence>
<organism evidence="2 3">
    <name type="scientific">Flavobacterium cupriresistens</name>
    <dbReference type="NCBI Taxonomy" id="2893885"/>
    <lineage>
        <taxon>Bacteria</taxon>
        <taxon>Pseudomonadati</taxon>
        <taxon>Bacteroidota</taxon>
        <taxon>Flavobacteriia</taxon>
        <taxon>Flavobacteriales</taxon>
        <taxon>Flavobacteriaceae</taxon>
        <taxon>Flavobacterium</taxon>
    </lineage>
</organism>
<dbReference type="Proteomes" id="UP001273350">
    <property type="component" value="Unassembled WGS sequence"/>
</dbReference>
<evidence type="ECO:0000256" key="1">
    <source>
        <dbReference type="SAM" id="SignalP"/>
    </source>
</evidence>